<reference evidence="2" key="1">
    <citation type="submission" date="2020-02" db="EMBL/GenBank/DDBJ databases">
        <authorList>
            <person name="Meier V. D."/>
        </authorList>
    </citation>
    <scope>NUCLEOTIDE SEQUENCE</scope>
    <source>
        <strain evidence="2">AVDCRST_MAG63</strain>
    </source>
</reference>
<dbReference type="AlphaFoldDB" id="A0A6J4HTS3"/>
<feature type="chain" id="PRO_5026823655" evidence="1">
    <location>
        <begin position="23"/>
        <end position="398"/>
    </location>
</feature>
<gene>
    <name evidence="2" type="ORF">AVDCRST_MAG63-1078</name>
</gene>
<organism evidence="2">
    <name type="scientific">uncultured Armatimonadetes bacterium</name>
    <dbReference type="NCBI Taxonomy" id="157466"/>
    <lineage>
        <taxon>Bacteria</taxon>
        <taxon>Bacillati</taxon>
        <taxon>Armatimonadota</taxon>
        <taxon>environmental samples</taxon>
    </lineage>
</organism>
<evidence type="ECO:0000256" key="1">
    <source>
        <dbReference type="SAM" id="SignalP"/>
    </source>
</evidence>
<evidence type="ECO:0000313" key="2">
    <source>
        <dbReference type="EMBL" id="CAA9233637.1"/>
    </source>
</evidence>
<protein>
    <submittedName>
        <fullName evidence="2">Uncharacterized protein</fullName>
    </submittedName>
</protein>
<proteinExistence type="predicted"/>
<sequence length="398" mass="42426">MTSRRRLLVPLALSLGLSGTLAAAAFFQRSRPGPAPPVAPSVEAWGGASRAPFRYLATDLGALPGSPATLPRDINNAGQVVGDAERVRPPFAARFRSLVRPLGIDLDPPPRTTAFLWERGRMRRLAGLTTNTESHAFAINDRGEVAGASETFVDMDGALVPAMRACLWRGGGRGKPRELGTLGGPWSMAYALNDRGQVVGVSHTAGDAETYPFLWQDGTLRRLGDEPGYAKAINDRGEVAGDAPGHLFLWSGGARRKLPGLGGENNRVGAMNDRGQIVGAATFVPGGDPVADLSALTAFVWDGRRARHLPASGSAMEARDVNNHGDVVGSATDRGGRWRAVLYRSGVLYDLQGLLPPKGDDGWLLEDAFAVNDRGQVVGVGRFGPRRERRAFLLTPTR</sequence>
<keyword evidence="1" id="KW-0732">Signal</keyword>
<dbReference type="NCBIfam" id="TIGR02913">
    <property type="entry name" value="HAF_rpt"/>
    <property type="match status" value="1"/>
</dbReference>
<accession>A0A6J4HTS3</accession>
<feature type="signal peptide" evidence="1">
    <location>
        <begin position="1"/>
        <end position="22"/>
    </location>
</feature>
<dbReference type="EMBL" id="CADCTO010000148">
    <property type="protein sequence ID" value="CAA9233637.1"/>
    <property type="molecule type" value="Genomic_DNA"/>
</dbReference>
<name>A0A6J4HTS3_9BACT</name>
<dbReference type="InterPro" id="IPR014262">
    <property type="entry name" value="HAF_rpt"/>
</dbReference>